<dbReference type="EC" id="3.1.4.52" evidence="2"/>
<dbReference type="CDD" id="cd01948">
    <property type="entry name" value="EAL"/>
    <property type="match status" value="1"/>
</dbReference>
<dbReference type="InterPro" id="IPR050706">
    <property type="entry name" value="Cyclic-di-GMP_PDE-like"/>
</dbReference>
<dbReference type="PROSITE" id="PS50883">
    <property type="entry name" value="EAL"/>
    <property type="match status" value="1"/>
</dbReference>
<name>A0A1Y5RMV7_9RHOB</name>
<sequence length="265" mass="29240">MVAFDNTPKAREVQDPLEYAVASRDHDAPRLVREALSAGRCLLAFQPVARRDGGIAFYEGLIRIKDEAGRILPARTFVSDVEDTELGRDLDTASLSLGFEMLRNNPGLRLSINVSARSLGDSAWRAVLNENIDRNTFLEERLILEIGAGSAMMLPEVVARFMKELQPLGVAFALDDFGAGLTSFRNLRSFYFDLVKIDRFFVSGVADDPDNQVMVGALLSIAHQFDMFAVATGVERRVDAEWLAAAGVDCLQGFHTGVPRFSLLR</sequence>
<dbReference type="SUPFAM" id="SSF141868">
    <property type="entry name" value="EAL domain-like"/>
    <property type="match status" value="1"/>
</dbReference>
<dbReference type="InterPro" id="IPR035919">
    <property type="entry name" value="EAL_sf"/>
</dbReference>
<reference evidence="2 3" key="1">
    <citation type="submission" date="2017-03" db="EMBL/GenBank/DDBJ databases">
        <authorList>
            <person name="Afonso C.L."/>
            <person name="Miller P.J."/>
            <person name="Scott M.A."/>
            <person name="Spackman E."/>
            <person name="Goraichik I."/>
            <person name="Dimitrov K.M."/>
            <person name="Suarez D.L."/>
            <person name="Swayne D.E."/>
        </authorList>
    </citation>
    <scope>NUCLEOTIDE SEQUENCE [LARGE SCALE GENOMIC DNA]</scope>
    <source>
        <strain evidence="2 3">CECT 7023</strain>
    </source>
</reference>
<evidence type="ECO:0000313" key="2">
    <source>
        <dbReference type="EMBL" id="SLN21218.1"/>
    </source>
</evidence>
<dbReference type="InterPro" id="IPR001633">
    <property type="entry name" value="EAL_dom"/>
</dbReference>
<dbReference type="Pfam" id="PF00563">
    <property type="entry name" value="EAL"/>
    <property type="match status" value="1"/>
</dbReference>
<dbReference type="OrthoDB" id="23692at2"/>
<dbReference type="SMART" id="SM00052">
    <property type="entry name" value="EAL"/>
    <property type="match status" value="1"/>
</dbReference>
<organism evidence="2 3">
    <name type="scientific">Roseisalinus antarcticus</name>
    <dbReference type="NCBI Taxonomy" id="254357"/>
    <lineage>
        <taxon>Bacteria</taxon>
        <taxon>Pseudomonadati</taxon>
        <taxon>Pseudomonadota</taxon>
        <taxon>Alphaproteobacteria</taxon>
        <taxon>Rhodobacterales</taxon>
        <taxon>Roseobacteraceae</taxon>
        <taxon>Roseisalinus</taxon>
    </lineage>
</organism>
<dbReference type="RefSeq" id="WP_085877470.1">
    <property type="nucleotide sequence ID" value="NZ_FWFZ01000002.1"/>
</dbReference>
<keyword evidence="3" id="KW-1185">Reference proteome</keyword>
<dbReference type="AlphaFoldDB" id="A0A1Y5RMV7"/>
<dbReference type="PANTHER" id="PTHR33121">
    <property type="entry name" value="CYCLIC DI-GMP PHOSPHODIESTERASE PDEF"/>
    <property type="match status" value="1"/>
</dbReference>
<dbReference type="EMBL" id="FWFZ01000002">
    <property type="protein sequence ID" value="SLN21218.1"/>
    <property type="molecule type" value="Genomic_DNA"/>
</dbReference>
<dbReference type="Gene3D" id="3.20.20.450">
    <property type="entry name" value="EAL domain"/>
    <property type="match status" value="1"/>
</dbReference>
<dbReference type="GO" id="GO:0071111">
    <property type="term" value="F:cyclic-guanylate-specific phosphodiesterase activity"/>
    <property type="evidence" value="ECO:0007669"/>
    <property type="project" value="UniProtKB-EC"/>
</dbReference>
<proteinExistence type="predicted"/>
<evidence type="ECO:0000313" key="3">
    <source>
        <dbReference type="Proteomes" id="UP000193900"/>
    </source>
</evidence>
<feature type="domain" description="EAL" evidence="1">
    <location>
        <begin position="25"/>
        <end position="265"/>
    </location>
</feature>
<protein>
    <submittedName>
        <fullName evidence="2">Cyclic di-GMP phosphodiesterase Gmr</fullName>
        <ecNumber evidence="2">3.1.4.52</ecNumber>
    </submittedName>
</protein>
<dbReference type="Proteomes" id="UP000193900">
    <property type="component" value="Unassembled WGS sequence"/>
</dbReference>
<evidence type="ECO:0000259" key="1">
    <source>
        <dbReference type="PROSITE" id="PS50883"/>
    </source>
</evidence>
<gene>
    <name evidence="2" type="primary">gmr_1</name>
    <name evidence="2" type="ORF">ROA7023_00543</name>
</gene>
<dbReference type="PANTHER" id="PTHR33121:SF70">
    <property type="entry name" value="SIGNALING PROTEIN YKOW"/>
    <property type="match status" value="1"/>
</dbReference>
<accession>A0A1Y5RMV7</accession>
<keyword evidence="2" id="KW-0378">Hydrolase</keyword>